<comment type="caution">
    <text evidence="1">The sequence shown here is derived from an EMBL/GenBank/DDBJ whole genome shotgun (WGS) entry which is preliminary data.</text>
</comment>
<dbReference type="Proteomes" id="UP001157502">
    <property type="component" value="Chromosome 20"/>
</dbReference>
<dbReference type="EMBL" id="CM055747">
    <property type="protein sequence ID" value="KAJ7996277.1"/>
    <property type="molecule type" value="Genomic_DNA"/>
</dbReference>
<sequence>MNVARSTFVTLYYGVLQLKVASPLMMDGYRVSLPHSPNYHASPMSDLAQCFTGLGAFHAGDTPRRCLDLSNLSTGSVEDTTEQGSPHKDKPTSPVDLDSPVPSKRHTKKFRSFRPKLLCSSPEPHPCKGPLSNKENTAPGHMGQGAPGGMHLTVDAQLQGGSEHSALGSPIYRAAPFLTHHSPGDADGIMEILEQEADEGSIAVAMSCSMAQLLSEPLMNQEVDLSSVSVCRQEGRRLFRSPSMPERLARPVKRSCSSPAPSITRPLKRHCTVSAISEEICQEERMREAGFDHEKRYLHKRTHSLCEVEQHLGGDGVNADLIGDFSKVHALPTVTGRHQGLMYITVDTMSALLEGKFSCLVESFVVVDCRYPYEYQGGHIKGALNLPNTDEAVDHLLAQRLKAQSADKRLVLVLHCEFSSERAPRTYRLLRSVDRSINEYPTLYYPELYILKGGYRDFYHAHQAHCEPPAYCPMHHEDHRDELLRCRTHSRASAEERRRRYHVQTLVRLQL</sequence>
<proteinExistence type="predicted"/>
<reference evidence="1" key="1">
    <citation type="submission" date="2021-05" db="EMBL/GenBank/DDBJ databases">
        <authorList>
            <person name="Pan Q."/>
            <person name="Jouanno E."/>
            <person name="Zahm M."/>
            <person name="Klopp C."/>
            <person name="Cabau C."/>
            <person name="Louis A."/>
            <person name="Berthelot C."/>
            <person name="Parey E."/>
            <person name="Roest Crollius H."/>
            <person name="Montfort J."/>
            <person name="Robinson-Rechavi M."/>
            <person name="Bouchez O."/>
            <person name="Lampietro C."/>
            <person name="Lopez Roques C."/>
            <person name="Donnadieu C."/>
            <person name="Postlethwait J."/>
            <person name="Bobe J."/>
            <person name="Dillon D."/>
            <person name="Chandos A."/>
            <person name="von Hippel F."/>
            <person name="Guiguen Y."/>
        </authorList>
    </citation>
    <scope>NUCLEOTIDE SEQUENCE</scope>
    <source>
        <strain evidence="1">YG-Jan2019</strain>
    </source>
</reference>
<evidence type="ECO:0000313" key="1">
    <source>
        <dbReference type="EMBL" id="KAJ7996277.1"/>
    </source>
</evidence>
<gene>
    <name evidence="1" type="ORF">DPEC_G00235420</name>
</gene>
<protein>
    <submittedName>
        <fullName evidence="1">Uncharacterized protein</fullName>
    </submittedName>
</protein>
<accession>A0ACC2FY51</accession>
<name>A0ACC2FY51_DALPE</name>
<organism evidence="1 2">
    <name type="scientific">Dallia pectoralis</name>
    <name type="common">Alaska blackfish</name>
    <dbReference type="NCBI Taxonomy" id="75939"/>
    <lineage>
        <taxon>Eukaryota</taxon>
        <taxon>Metazoa</taxon>
        <taxon>Chordata</taxon>
        <taxon>Craniata</taxon>
        <taxon>Vertebrata</taxon>
        <taxon>Euteleostomi</taxon>
        <taxon>Actinopterygii</taxon>
        <taxon>Neopterygii</taxon>
        <taxon>Teleostei</taxon>
        <taxon>Protacanthopterygii</taxon>
        <taxon>Esociformes</taxon>
        <taxon>Umbridae</taxon>
        <taxon>Dallia</taxon>
    </lineage>
</organism>
<keyword evidence="2" id="KW-1185">Reference proteome</keyword>
<evidence type="ECO:0000313" key="2">
    <source>
        <dbReference type="Proteomes" id="UP001157502"/>
    </source>
</evidence>